<organism evidence="3 4">
    <name type="scientific">Pandoraea norimbergensis</name>
    <dbReference type="NCBI Taxonomy" id="93219"/>
    <lineage>
        <taxon>Bacteria</taxon>
        <taxon>Pseudomonadati</taxon>
        <taxon>Pseudomonadota</taxon>
        <taxon>Betaproteobacteria</taxon>
        <taxon>Burkholderiales</taxon>
        <taxon>Burkholderiaceae</taxon>
        <taxon>Pandoraea</taxon>
    </lineage>
</organism>
<dbReference type="Gene3D" id="3.20.20.80">
    <property type="entry name" value="Glycosidases"/>
    <property type="match status" value="1"/>
</dbReference>
<evidence type="ECO:0000256" key="1">
    <source>
        <dbReference type="SAM" id="SignalP"/>
    </source>
</evidence>
<reference evidence="4" key="1">
    <citation type="submission" date="2015-12" db="EMBL/GenBank/DDBJ databases">
        <title>Complete genome sequence of Pandoraea norimbergensis DSM 11628.</title>
        <authorList>
            <person name="Ee R."/>
            <person name="Lim Y.-L."/>
            <person name="Yong D."/>
            <person name="Yin W.-F."/>
            <person name="Chan K.-G."/>
        </authorList>
    </citation>
    <scope>NUCLEOTIDE SEQUENCE [LARGE SCALE GENOMIC DNA]</scope>
    <source>
        <strain evidence="4">DSM 11628</strain>
    </source>
</reference>
<feature type="domain" description="DUF4434" evidence="2">
    <location>
        <begin position="27"/>
        <end position="312"/>
    </location>
</feature>
<dbReference type="InterPro" id="IPR027849">
    <property type="entry name" value="DUF4434"/>
</dbReference>
<accession>A0ABN4JEL9</accession>
<sequence>MRRRLLQAAALAACLPLAACTPPPELGGSFVQLWRSHLEWTPQQWRERLTATHALGCKEIFVQWTGIDGEPDNTWMAPDPLIRTLLDESAALGMGVHLGVPYDERWWTAIGTPDDAPDAPLATFLQRTGNNAARYMQQAAWPKHAAFRGWYLPYELEQYDWAVPARLDRLATWLGGMSTVAKATSGQPPAISTYFSRLPTTGTLAGMWSTLLDRVALHPMIQDGVGVAGMSNYTALAPLHDMLLARGAPFDLVIELFEELPSEKDDGTTFNAKAADFSRVKRQWEIARHYGATRLVAFAIDPWVLDDTPGSKALLREWQAALS</sequence>
<name>A0ABN4JEL9_9BURK</name>
<evidence type="ECO:0000313" key="3">
    <source>
        <dbReference type="EMBL" id="ALS59337.1"/>
    </source>
</evidence>
<evidence type="ECO:0000259" key="2">
    <source>
        <dbReference type="Pfam" id="PF14488"/>
    </source>
</evidence>
<protein>
    <submittedName>
        <fullName evidence="3">Tat pathway signal protein</fullName>
    </submittedName>
</protein>
<evidence type="ECO:0000313" key="4">
    <source>
        <dbReference type="Proteomes" id="UP000060277"/>
    </source>
</evidence>
<feature type="signal peptide" evidence="1">
    <location>
        <begin position="1"/>
        <end position="19"/>
    </location>
</feature>
<dbReference type="RefSeq" id="WP_058376274.1">
    <property type="nucleotide sequence ID" value="NZ_CP013480.3"/>
</dbReference>
<dbReference type="EMBL" id="CP013480">
    <property type="protein sequence ID" value="ALS59337.1"/>
    <property type="molecule type" value="Genomic_DNA"/>
</dbReference>
<dbReference type="Pfam" id="PF14488">
    <property type="entry name" value="DUF4434"/>
    <property type="match status" value="1"/>
</dbReference>
<keyword evidence="4" id="KW-1185">Reference proteome</keyword>
<gene>
    <name evidence="3" type="ORF">AT302_05765</name>
</gene>
<keyword evidence="1" id="KW-0732">Signal</keyword>
<proteinExistence type="predicted"/>
<dbReference type="Proteomes" id="UP000060277">
    <property type="component" value="Chromosome"/>
</dbReference>
<feature type="chain" id="PRO_5045783728" evidence="1">
    <location>
        <begin position="20"/>
        <end position="323"/>
    </location>
</feature>